<evidence type="ECO:0008006" key="3">
    <source>
        <dbReference type="Google" id="ProtNLM"/>
    </source>
</evidence>
<dbReference type="OrthoDB" id="427186at2759"/>
<name>A0A2B7Y8U4_9EURO</name>
<dbReference type="AlphaFoldDB" id="A0A2B7Y8U4"/>
<dbReference type="EMBL" id="PDNB01000009">
    <property type="protein sequence ID" value="PGH17665.1"/>
    <property type="molecule type" value="Genomic_DNA"/>
</dbReference>
<reference evidence="1 2" key="1">
    <citation type="submission" date="2017-10" db="EMBL/GenBank/DDBJ databases">
        <title>Comparative genomics in systemic dimorphic fungi from Ajellomycetaceae.</title>
        <authorList>
            <person name="Munoz J.F."/>
            <person name="Mcewen J.G."/>
            <person name="Clay O.K."/>
            <person name="Cuomo C.A."/>
        </authorList>
    </citation>
    <scope>NUCLEOTIDE SEQUENCE [LARGE SCALE GENOMIC DNA]</scope>
    <source>
        <strain evidence="1 2">UAMH5409</strain>
    </source>
</reference>
<proteinExistence type="predicted"/>
<comment type="caution">
    <text evidence="1">The sequence shown here is derived from an EMBL/GenBank/DDBJ whole genome shotgun (WGS) entry which is preliminary data.</text>
</comment>
<organism evidence="1 2">
    <name type="scientific">Helicocarpus griseus UAMH5409</name>
    <dbReference type="NCBI Taxonomy" id="1447875"/>
    <lineage>
        <taxon>Eukaryota</taxon>
        <taxon>Fungi</taxon>
        <taxon>Dikarya</taxon>
        <taxon>Ascomycota</taxon>
        <taxon>Pezizomycotina</taxon>
        <taxon>Eurotiomycetes</taxon>
        <taxon>Eurotiomycetidae</taxon>
        <taxon>Onygenales</taxon>
        <taxon>Ajellomycetaceae</taxon>
        <taxon>Helicocarpus</taxon>
    </lineage>
</organism>
<keyword evidence="2" id="KW-1185">Reference proteome</keyword>
<gene>
    <name evidence="1" type="ORF">AJ79_01027</name>
</gene>
<protein>
    <recommendedName>
        <fullName evidence="3">Rta1 domain-containing protein</fullName>
    </recommendedName>
</protein>
<dbReference type="STRING" id="1447875.A0A2B7Y8U4"/>
<sequence>MNDPRMLDEKFRAKVESGVLPVDCHDRVLRIAYVYLDKGLWDGNEVFDVVDKLHTRGWSFGSGDLKFNRTLDIFYLAQIAAGIYRSSDQLGEILQGEEFDIFYAQHHQLLNQDAWRQYYSPAFLAQPISARFYRLPDLQDLPDSSDPLGQPRQKGTIGHFTKLPRWAWNVVRTHRRQPTLPVATITQIALSTLQKAILHLRKDYPIVQPYSETQACFWLKYMGVDLPGPFVTKGIWNPNQFGIFVAQGAFDMWAWEAHYSQGLWDSIEARIAPLKPDLDGTRKSEVNSYGWPDGGVGVHAWWRGWEPELGSQEEIEFLTAVAVKETEAIDVSNLDYTMRSHMLLGVMRAAFETERGKHMQDLKWRITEAGRIDESRAEQWIQEVLMVMKPYVQKLDDDVWPAAAEDQSELLRHILMENGQLFARWKLSPVSKEFSFELKARK</sequence>
<dbReference type="Proteomes" id="UP000223968">
    <property type="component" value="Unassembled WGS sequence"/>
</dbReference>
<evidence type="ECO:0000313" key="2">
    <source>
        <dbReference type="Proteomes" id="UP000223968"/>
    </source>
</evidence>
<accession>A0A2B7Y8U4</accession>
<evidence type="ECO:0000313" key="1">
    <source>
        <dbReference type="EMBL" id="PGH17665.1"/>
    </source>
</evidence>